<name>A0A7G9RTK4_9BURK</name>
<accession>A0A7G9RTK4</accession>
<dbReference type="Proteomes" id="UP000515811">
    <property type="component" value="Chromosome"/>
</dbReference>
<reference evidence="1 2" key="1">
    <citation type="submission" date="2020-08" db="EMBL/GenBank/DDBJ databases">
        <title>Genome sequence of Diaphorobacter ruginosibacter DSM 27467T.</title>
        <authorList>
            <person name="Hyun D.-W."/>
            <person name="Bae J.-W."/>
        </authorList>
    </citation>
    <scope>NUCLEOTIDE SEQUENCE [LARGE SCALE GENOMIC DNA]</scope>
    <source>
        <strain evidence="1 2">DSM 27467</strain>
    </source>
</reference>
<dbReference type="RefSeq" id="WP_187599714.1">
    <property type="nucleotide sequence ID" value="NZ_CP060714.1"/>
</dbReference>
<evidence type="ECO:0008006" key="3">
    <source>
        <dbReference type="Google" id="ProtNLM"/>
    </source>
</evidence>
<keyword evidence="2" id="KW-1185">Reference proteome</keyword>
<proteinExistence type="predicted"/>
<gene>
    <name evidence="1" type="ORF">H9K76_09060</name>
</gene>
<dbReference type="KEGG" id="drg:H9K76_09060"/>
<evidence type="ECO:0000313" key="2">
    <source>
        <dbReference type="Proteomes" id="UP000515811"/>
    </source>
</evidence>
<sequence length="110" mass="12030">METSLVQAAKLLVVNITGLSKDALHIHLGLAAFLAMSWLCRRNPSRLAPLAAVVAIACLGELLDMRDDLATFGYWRWQASLHDVLNTCAWPALLTLWAIARRKGHVPGAT</sequence>
<dbReference type="AlphaFoldDB" id="A0A7G9RTK4"/>
<protein>
    <recommendedName>
        <fullName evidence="3">VanZ family protein</fullName>
    </recommendedName>
</protein>
<dbReference type="EMBL" id="CP060714">
    <property type="protein sequence ID" value="QNN58929.1"/>
    <property type="molecule type" value="Genomic_DNA"/>
</dbReference>
<organism evidence="1 2">
    <name type="scientific">Diaphorobacter ruginosibacter</name>
    <dbReference type="NCBI Taxonomy" id="1715720"/>
    <lineage>
        <taxon>Bacteria</taxon>
        <taxon>Pseudomonadati</taxon>
        <taxon>Pseudomonadota</taxon>
        <taxon>Betaproteobacteria</taxon>
        <taxon>Burkholderiales</taxon>
        <taxon>Comamonadaceae</taxon>
        <taxon>Diaphorobacter</taxon>
    </lineage>
</organism>
<evidence type="ECO:0000313" key="1">
    <source>
        <dbReference type="EMBL" id="QNN58929.1"/>
    </source>
</evidence>